<sequence length="395" mass="44305">MRRILIAYSSPADEEPLRLDREQRRVNQAIEIEKAAVLVDFKQAATLEDLARAIAQTKYDILQFSGHGDSGGFCLDMPSGDEGHYVESKRLAALVEATQPALSAVVLMSCYSADAAKNFLKISPYVITVSGLANDQAAIDFSGNFYEHYFRTGSVEIAFNFASAFVHDTLDVSLTKGDAHERTIPRLAVYPHPHRDPLYVDLTEARDTIAKLDISEERFSSIMTRKLKVHKWIFDGEREDVILPIAGYFARFSWRNARDVVYCHWVYKPDVGLSVEVCSYIAELIVCYNDIYVSPYRRSDKPVAQQDPRAFRYALKSLHDLKDYFLLNDSKFSIFEAVNQIGARMLLATCVSNLAKADQKMGLGELSNAVIYAETALSAIHDAITSLVESISTEK</sequence>
<dbReference type="EMBL" id="RBUI01000014">
    <property type="protein sequence ID" value="RMU92340.1"/>
    <property type="molecule type" value="Genomic_DNA"/>
</dbReference>
<dbReference type="RefSeq" id="WP_116894379.1">
    <property type="nucleotide sequence ID" value="NZ_RBUI01000014.1"/>
</dbReference>
<proteinExistence type="predicted"/>
<evidence type="ECO:0000313" key="2">
    <source>
        <dbReference type="Proteomes" id="UP000267078"/>
    </source>
</evidence>
<name>A0A7Z6UYJ6_PSESH</name>
<accession>A0A7Z6UYJ6</accession>
<evidence type="ECO:0000313" key="1">
    <source>
        <dbReference type="EMBL" id="RMU92340.1"/>
    </source>
</evidence>
<reference evidence="1 2" key="1">
    <citation type="submission" date="2018-08" db="EMBL/GenBank/DDBJ databases">
        <title>Recombination of ecologically and evolutionarily significant loci maintains genetic cohesion in the Pseudomonas syringae species complex.</title>
        <authorList>
            <person name="Dillon M."/>
            <person name="Thakur S."/>
            <person name="Almeida R.N.D."/>
            <person name="Weir B.S."/>
            <person name="Guttman D.S."/>
        </authorList>
    </citation>
    <scope>NUCLEOTIDE SEQUENCE [LARGE SCALE GENOMIC DNA]</scope>
    <source>
        <strain evidence="1 2">1449B</strain>
    </source>
</reference>
<gene>
    <name evidence="1" type="ORF">ALP21_00947</name>
</gene>
<evidence type="ECO:0008006" key="3">
    <source>
        <dbReference type="Google" id="ProtNLM"/>
    </source>
</evidence>
<dbReference type="Proteomes" id="UP000267078">
    <property type="component" value="Unassembled WGS sequence"/>
</dbReference>
<protein>
    <recommendedName>
        <fullName evidence="3">CHAT domain-containing protein</fullName>
    </recommendedName>
</protein>
<organism evidence="1 2">
    <name type="scientific">Pseudomonas savastanoi pv. phaseolicola</name>
    <name type="common">Pseudomonas syringae pv. phaseolicola</name>
    <dbReference type="NCBI Taxonomy" id="319"/>
    <lineage>
        <taxon>Bacteria</taxon>
        <taxon>Pseudomonadati</taxon>
        <taxon>Pseudomonadota</taxon>
        <taxon>Gammaproteobacteria</taxon>
        <taxon>Pseudomonadales</taxon>
        <taxon>Pseudomonadaceae</taxon>
        <taxon>Pseudomonas</taxon>
    </lineage>
</organism>
<comment type="caution">
    <text evidence="1">The sequence shown here is derived from an EMBL/GenBank/DDBJ whole genome shotgun (WGS) entry which is preliminary data.</text>
</comment>
<dbReference type="AlphaFoldDB" id="A0A7Z6UYJ6"/>